<sequence>MNTKTFISMIVLSIMLVSLSFAADIDRMGGRWGLGLFGTTPTVRINFTDSVSTQLGVGYQAPNSNAVGSPPGVFNGLLLLSFKGPTLGEGGKNAMTWGILGRTSSNVGNVSGNTSTDVGLTIGFETLINPNFVVGVTLIPVQNRSSVTGGVSSNSWDFLNEAQITGHILL</sequence>
<feature type="chain" id="PRO_5009514776" description="Outer membrane protein beta-barrel domain-containing protein" evidence="1">
    <location>
        <begin position="23"/>
        <end position="170"/>
    </location>
</feature>
<dbReference type="AlphaFoldDB" id="A0A1F4U6L9"/>
<dbReference type="Proteomes" id="UP000179242">
    <property type="component" value="Unassembled WGS sequence"/>
</dbReference>
<evidence type="ECO:0000256" key="1">
    <source>
        <dbReference type="SAM" id="SignalP"/>
    </source>
</evidence>
<organism evidence="2 3">
    <name type="scientific">candidate division WOR-1 bacterium RIFOXYC2_FULL_46_14</name>
    <dbReference type="NCBI Taxonomy" id="1802587"/>
    <lineage>
        <taxon>Bacteria</taxon>
        <taxon>Bacillati</taxon>
        <taxon>Saganbacteria</taxon>
    </lineage>
</organism>
<evidence type="ECO:0008006" key="4">
    <source>
        <dbReference type="Google" id="ProtNLM"/>
    </source>
</evidence>
<protein>
    <recommendedName>
        <fullName evidence="4">Outer membrane protein beta-barrel domain-containing protein</fullName>
    </recommendedName>
</protein>
<evidence type="ECO:0000313" key="2">
    <source>
        <dbReference type="EMBL" id="OGC40562.1"/>
    </source>
</evidence>
<gene>
    <name evidence="2" type="ORF">A2438_06050</name>
</gene>
<reference evidence="2 3" key="1">
    <citation type="journal article" date="2016" name="Nat. Commun.">
        <title>Thousands of microbial genomes shed light on interconnected biogeochemical processes in an aquifer system.</title>
        <authorList>
            <person name="Anantharaman K."/>
            <person name="Brown C.T."/>
            <person name="Hug L.A."/>
            <person name="Sharon I."/>
            <person name="Castelle C.J."/>
            <person name="Probst A.J."/>
            <person name="Thomas B.C."/>
            <person name="Singh A."/>
            <person name="Wilkins M.J."/>
            <person name="Karaoz U."/>
            <person name="Brodie E.L."/>
            <person name="Williams K.H."/>
            <person name="Hubbard S.S."/>
            <person name="Banfield J.F."/>
        </authorList>
    </citation>
    <scope>NUCLEOTIDE SEQUENCE [LARGE SCALE GENOMIC DNA]</scope>
</reference>
<comment type="caution">
    <text evidence="2">The sequence shown here is derived from an EMBL/GenBank/DDBJ whole genome shotgun (WGS) entry which is preliminary data.</text>
</comment>
<name>A0A1F4U6L9_UNCSA</name>
<proteinExistence type="predicted"/>
<evidence type="ECO:0000313" key="3">
    <source>
        <dbReference type="Proteomes" id="UP000179242"/>
    </source>
</evidence>
<feature type="signal peptide" evidence="1">
    <location>
        <begin position="1"/>
        <end position="22"/>
    </location>
</feature>
<dbReference type="EMBL" id="MEUJ01000003">
    <property type="protein sequence ID" value="OGC40562.1"/>
    <property type="molecule type" value="Genomic_DNA"/>
</dbReference>
<keyword evidence="1" id="KW-0732">Signal</keyword>
<accession>A0A1F4U6L9</accession>